<reference evidence="9" key="1">
    <citation type="submission" date="2023-01" db="EMBL/GenBank/DDBJ databases">
        <title>The genome sequence of Kordiimonadaceae bacterium 6D33.</title>
        <authorList>
            <person name="Liu Y."/>
        </authorList>
    </citation>
    <scope>NUCLEOTIDE SEQUENCE</scope>
    <source>
        <strain evidence="9">6D33</strain>
    </source>
</reference>
<dbReference type="KEGG" id="gso:PH603_12380"/>
<evidence type="ECO:0000256" key="2">
    <source>
        <dbReference type="ARBA" id="ARBA00002752"/>
    </source>
</evidence>
<dbReference type="Proteomes" id="UP001217500">
    <property type="component" value="Chromosome"/>
</dbReference>
<dbReference type="PANTHER" id="PTHR15497:SF1">
    <property type="entry name" value="3-HYDROXYANTHRANILATE 3,4-DIOXYGENASE"/>
    <property type="match status" value="1"/>
</dbReference>
<proteinExistence type="predicted"/>
<gene>
    <name evidence="9" type="primary">nbaC</name>
    <name evidence="9" type="ORF">PH603_12380</name>
</gene>
<dbReference type="AlphaFoldDB" id="A0AAE9XV33"/>
<keyword evidence="4" id="KW-0479">Metal-binding</keyword>
<protein>
    <recommendedName>
        <fullName evidence="8">3-hydroxyanthranilate 3,4-dioxygenase</fullName>
        <ecNumber evidence="8">1.13.11.6</ecNumber>
    </recommendedName>
</protein>
<dbReference type="EC" id="1.13.11.6" evidence="8"/>
<evidence type="ECO:0000256" key="3">
    <source>
        <dbReference type="ARBA" id="ARBA00022642"/>
    </source>
</evidence>
<organism evidence="9 10">
    <name type="scientific">Gimibacter soli</name>
    <dbReference type="NCBI Taxonomy" id="3024400"/>
    <lineage>
        <taxon>Bacteria</taxon>
        <taxon>Pseudomonadati</taxon>
        <taxon>Pseudomonadota</taxon>
        <taxon>Alphaproteobacteria</taxon>
        <taxon>Kordiimonadales</taxon>
        <taxon>Temperatibacteraceae</taxon>
        <taxon>Gimibacter</taxon>
    </lineage>
</organism>
<dbReference type="PANTHER" id="PTHR15497">
    <property type="entry name" value="3-HYDROXYANTHRANILATE 3,4-DIOXYGENASE"/>
    <property type="match status" value="1"/>
</dbReference>
<dbReference type="Gene3D" id="2.60.120.10">
    <property type="entry name" value="Jelly Rolls"/>
    <property type="match status" value="1"/>
</dbReference>
<dbReference type="InterPro" id="IPR011051">
    <property type="entry name" value="RmlC_Cupin_sf"/>
</dbReference>
<dbReference type="InterPro" id="IPR014710">
    <property type="entry name" value="RmlC-like_jellyroll"/>
</dbReference>
<evidence type="ECO:0000256" key="8">
    <source>
        <dbReference type="NCBIfam" id="TIGR03037"/>
    </source>
</evidence>
<evidence type="ECO:0000256" key="5">
    <source>
        <dbReference type="ARBA" id="ARBA00022964"/>
    </source>
</evidence>
<keyword evidence="6 9" id="KW-0560">Oxidoreductase</keyword>
<evidence type="ECO:0000256" key="7">
    <source>
        <dbReference type="ARBA" id="ARBA00023004"/>
    </source>
</evidence>
<dbReference type="GO" id="GO:0000334">
    <property type="term" value="F:3-hydroxyanthranilate 3,4-dioxygenase activity"/>
    <property type="evidence" value="ECO:0007669"/>
    <property type="project" value="UniProtKB-EC"/>
</dbReference>
<evidence type="ECO:0000256" key="6">
    <source>
        <dbReference type="ARBA" id="ARBA00023002"/>
    </source>
</evidence>
<dbReference type="InterPro" id="IPR010329">
    <property type="entry name" value="3hydroanth_dOase"/>
</dbReference>
<dbReference type="GO" id="GO:0019363">
    <property type="term" value="P:pyridine nucleotide biosynthetic process"/>
    <property type="evidence" value="ECO:0007669"/>
    <property type="project" value="UniProtKB-KW"/>
</dbReference>
<name>A0AAE9XV33_9PROT</name>
<dbReference type="SUPFAM" id="SSF51182">
    <property type="entry name" value="RmlC-like cupins"/>
    <property type="match status" value="1"/>
</dbReference>
<comment type="function">
    <text evidence="2">Catalyzes the oxidative ring opening of 3-hydroxyanthranilate to 2-amino-3-carboxymuconate semialdehyde, which spontaneously cyclizes to quinolinate.</text>
</comment>
<dbReference type="RefSeq" id="WP_289502846.1">
    <property type="nucleotide sequence ID" value="NZ_CP116805.1"/>
</dbReference>
<dbReference type="Pfam" id="PF06052">
    <property type="entry name" value="3-HAO"/>
    <property type="match status" value="1"/>
</dbReference>
<evidence type="ECO:0000256" key="4">
    <source>
        <dbReference type="ARBA" id="ARBA00022723"/>
    </source>
</evidence>
<comment type="cofactor">
    <cofactor evidence="1">
        <name>Fe(2+)</name>
        <dbReference type="ChEBI" id="CHEBI:29033"/>
    </cofactor>
</comment>
<keyword evidence="3" id="KW-0662">Pyridine nucleotide biosynthesis</keyword>
<evidence type="ECO:0000313" key="9">
    <source>
        <dbReference type="EMBL" id="WCL53334.1"/>
    </source>
</evidence>
<dbReference type="EMBL" id="CP116805">
    <property type="protein sequence ID" value="WCL53334.1"/>
    <property type="molecule type" value="Genomic_DNA"/>
</dbReference>
<dbReference type="NCBIfam" id="TIGR03037">
    <property type="entry name" value="anthran_nbaC"/>
    <property type="match status" value="1"/>
</dbReference>
<dbReference type="GO" id="GO:0005506">
    <property type="term" value="F:iron ion binding"/>
    <property type="evidence" value="ECO:0007669"/>
    <property type="project" value="InterPro"/>
</dbReference>
<accession>A0AAE9XV33</accession>
<evidence type="ECO:0000313" key="10">
    <source>
        <dbReference type="Proteomes" id="UP001217500"/>
    </source>
</evidence>
<keyword evidence="7" id="KW-0408">Iron</keyword>
<keyword evidence="5" id="KW-0223">Dioxygenase</keyword>
<evidence type="ECO:0000256" key="1">
    <source>
        <dbReference type="ARBA" id="ARBA00001954"/>
    </source>
</evidence>
<keyword evidence="10" id="KW-1185">Reference proteome</keyword>
<sequence>MTLFQKPYTLPFDLHRFMRENEELLKTPPTNVKALWRDTDFIVFLVGGPNRRNDYHEDPHEEFFYQIKGDIHLNIMTDAGPDRIDIPEGNVFLLPPRLLHSPQRPDPSSVGIVVERVRPTEIFHWFCPKCHTHLHREERPVTDIEKDLPPIYQAFHDRHDKRLCPKCGTFHPGKD</sequence>
<dbReference type="CDD" id="cd06123">
    <property type="entry name" value="cupin_HAO"/>
    <property type="match status" value="1"/>
</dbReference>